<evidence type="ECO:0000313" key="2">
    <source>
        <dbReference type="Proteomes" id="UP001528411"/>
    </source>
</evidence>
<dbReference type="Pfam" id="PF14064">
    <property type="entry name" value="HmuY"/>
    <property type="match status" value="1"/>
</dbReference>
<dbReference type="InterPro" id="IPR025921">
    <property type="entry name" value="HmuY"/>
</dbReference>
<accession>A0ABT5FJH3</accession>
<dbReference type="RefSeq" id="WP_272182311.1">
    <property type="nucleotide sequence ID" value="NZ_JAQOMS010000002.1"/>
</dbReference>
<name>A0ABT5FJH3_9GAMM</name>
<gene>
    <name evidence="1" type="ORF">PN838_24275</name>
</gene>
<comment type="caution">
    <text evidence="1">The sequence shown here is derived from an EMBL/GenBank/DDBJ whole genome shotgun (WGS) entry which is preliminary data.</text>
</comment>
<proteinExistence type="predicted"/>
<organism evidence="1 2">
    <name type="scientific">Psychrosphaera algicola</name>
    <dbReference type="NCBI Taxonomy" id="3023714"/>
    <lineage>
        <taxon>Bacteria</taxon>
        <taxon>Pseudomonadati</taxon>
        <taxon>Pseudomonadota</taxon>
        <taxon>Gammaproteobacteria</taxon>
        <taxon>Alteromonadales</taxon>
        <taxon>Pseudoalteromonadaceae</taxon>
        <taxon>Psychrosphaera</taxon>
    </lineage>
</organism>
<sequence length="351" mass="38334">MAGCSSSDDDEPNVVEDVVEDEVTSTPYGPFSTGTSSAPVFAYFDLDTGTVLELTEDQASTNEDWDIAFKRTNIYLNNNGTTPVGMYFTGNNSEYYDADGAAIVDTFVNASAEAELADYEAVSLADVPADEEFVSDVTERILDGFYNYDTTTHAVTAKDDSFYIVQSDGVFSKFRVTNLTQSGFGMSDVTLSFGVQASGETEFSTEQDLTLDLAMLCASESAVYINFATAMEVTSTEDYDISIPCADGIGSYQLDLAETSTAIQDFTNSFTGVAVEAATHYGFQPNEYTVNAFKTKNWYAYNLQGGHQLWSQYGVYIIKTATQNYKMQITSYYDAEGNSGNYSFVADPLTE</sequence>
<dbReference type="CDD" id="cd12105">
    <property type="entry name" value="HmuY"/>
    <property type="match status" value="2"/>
</dbReference>
<dbReference type="EMBL" id="JAQOMS010000002">
    <property type="protein sequence ID" value="MDC2891295.1"/>
    <property type="molecule type" value="Genomic_DNA"/>
</dbReference>
<reference evidence="1 2" key="1">
    <citation type="submission" date="2023-01" db="EMBL/GenBank/DDBJ databases">
        <title>Psychrosphaera sp. nov., isolated from marine algae.</title>
        <authorList>
            <person name="Bayburt H."/>
            <person name="Choi B.J."/>
            <person name="Kim J.M."/>
            <person name="Choi D.G."/>
            <person name="Jeon C.O."/>
        </authorList>
    </citation>
    <scope>NUCLEOTIDE SEQUENCE [LARGE SCALE GENOMIC DNA]</scope>
    <source>
        <strain evidence="1 2">G1-22</strain>
    </source>
</reference>
<keyword evidence="2" id="KW-1185">Reference proteome</keyword>
<dbReference type="Proteomes" id="UP001528411">
    <property type="component" value="Unassembled WGS sequence"/>
</dbReference>
<evidence type="ECO:0000313" key="1">
    <source>
        <dbReference type="EMBL" id="MDC2891295.1"/>
    </source>
</evidence>
<protein>
    <submittedName>
        <fullName evidence="1">HmuY family protein</fullName>
    </submittedName>
</protein>